<proteinExistence type="predicted"/>
<dbReference type="GeneID" id="91529926"/>
<keyword evidence="3 6" id="KW-0808">Transferase</keyword>
<dbReference type="Gene3D" id="3.40.640.10">
    <property type="entry name" value="Type I PLP-dependent aspartate aminotransferase-like (Major domain)"/>
    <property type="match status" value="1"/>
</dbReference>
<sequence length="435" mass="47628">MVTPELFAAELHSSLTDASLSSMNFLNEVAQRFPEAISFAAGRPHEANFDVALIHEYLDTYCRHLAEAEGRTEEQVRRALFQYGRTKGIIHDLIARNLAADEDVVVDPESIVVTVGCQEAMVLTLRALRRDERDVLLAVSPTYVGITGAARLVDMPVVPVSSGDDGVDLDDLTAVVRRVRGEGLRPRAFYLVPDFSNPAGKSLPTSRRRELLRLADEFDLLLLEDNPYGVFRARGERLPTLKSLDATRRVVYLGSFAKTGMPGARVGFAVADQLVGDAAGGDPTLFADELSKIKSMLTVNTSPVAQAVIGGKLIAHDYSLLRANEREIATYARNLAQLLDGLERRFTGPSRDAVPRVTWNTPAGGFFAVVTVPFDVTDELLALSAHTYGVIWTPMRHFYDGVGGERQLRLSCSLLDPDTLDTGLDRLAAFITDQV</sequence>
<dbReference type="GO" id="GO:0030170">
    <property type="term" value="F:pyridoxal phosphate binding"/>
    <property type="evidence" value="ECO:0007669"/>
    <property type="project" value="InterPro"/>
</dbReference>
<reference evidence="6 7" key="1">
    <citation type="submission" date="2019-04" db="EMBL/GenBank/DDBJ databases">
        <title>Streptomyces sp. nov. Bv016 isolated from bark of Buahinia variegata.</title>
        <authorList>
            <person name="Kanchanasin P."/>
            <person name="Tanasupawat S."/>
            <person name="Yuki M."/>
            <person name="Kudo T."/>
        </authorList>
    </citation>
    <scope>NUCLEOTIDE SEQUENCE [LARGE SCALE GENOMIC DNA]</scope>
    <source>
        <strain evidence="6 7">JCM 4765</strain>
    </source>
</reference>
<accession>A0A4Z1DAH8</accession>
<keyword evidence="7" id="KW-1185">Reference proteome</keyword>
<comment type="caution">
    <text evidence="6">The sequence shown here is derived from an EMBL/GenBank/DDBJ whole genome shotgun (WGS) entry which is preliminary data.</text>
</comment>
<organism evidence="6 7">
    <name type="scientific">Streptomyces griseoluteus</name>
    <dbReference type="NCBI Taxonomy" id="29306"/>
    <lineage>
        <taxon>Bacteria</taxon>
        <taxon>Bacillati</taxon>
        <taxon>Actinomycetota</taxon>
        <taxon>Actinomycetes</taxon>
        <taxon>Kitasatosporales</taxon>
        <taxon>Streptomycetaceae</taxon>
        <taxon>Streptomyces</taxon>
    </lineage>
</organism>
<keyword evidence="4" id="KW-0663">Pyridoxal phosphate</keyword>
<evidence type="ECO:0000313" key="6">
    <source>
        <dbReference type="EMBL" id="TGN78771.1"/>
    </source>
</evidence>
<dbReference type="GO" id="GO:1901605">
    <property type="term" value="P:alpha-amino acid metabolic process"/>
    <property type="evidence" value="ECO:0007669"/>
    <property type="project" value="TreeGrafter"/>
</dbReference>
<dbReference type="SUPFAM" id="SSF53383">
    <property type="entry name" value="PLP-dependent transferases"/>
    <property type="match status" value="1"/>
</dbReference>
<keyword evidence="2 6" id="KW-0032">Aminotransferase</keyword>
<evidence type="ECO:0000313" key="7">
    <source>
        <dbReference type="Proteomes" id="UP000298513"/>
    </source>
</evidence>
<dbReference type="CDD" id="cd00609">
    <property type="entry name" value="AAT_like"/>
    <property type="match status" value="1"/>
</dbReference>
<dbReference type="AlphaFoldDB" id="A0A4Z1DAH8"/>
<dbReference type="GO" id="GO:0008483">
    <property type="term" value="F:transaminase activity"/>
    <property type="evidence" value="ECO:0007669"/>
    <property type="project" value="UniProtKB-KW"/>
</dbReference>
<dbReference type="InterPro" id="IPR015421">
    <property type="entry name" value="PyrdxlP-dep_Trfase_major"/>
</dbReference>
<evidence type="ECO:0000256" key="1">
    <source>
        <dbReference type="ARBA" id="ARBA00001933"/>
    </source>
</evidence>
<dbReference type="Gene3D" id="3.90.1150.10">
    <property type="entry name" value="Aspartate Aminotransferase, domain 1"/>
    <property type="match status" value="1"/>
</dbReference>
<dbReference type="InterPro" id="IPR004839">
    <property type="entry name" value="Aminotransferase_I/II_large"/>
</dbReference>
<dbReference type="InterPro" id="IPR015422">
    <property type="entry name" value="PyrdxlP-dep_Trfase_small"/>
</dbReference>
<name>A0A4Z1DAH8_STRGP</name>
<evidence type="ECO:0000256" key="2">
    <source>
        <dbReference type="ARBA" id="ARBA00022576"/>
    </source>
</evidence>
<comment type="cofactor">
    <cofactor evidence="1">
        <name>pyridoxal 5'-phosphate</name>
        <dbReference type="ChEBI" id="CHEBI:597326"/>
    </cofactor>
</comment>
<dbReference type="PANTHER" id="PTHR42790:SF19">
    <property type="entry name" value="KYNURENINE_ALPHA-AMINOADIPATE AMINOTRANSFERASE, MITOCHONDRIAL"/>
    <property type="match status" value="1"/>
</dbReference>
<gene>
    <name evidence="6" type="ORF">E5082_24775</name>
</gene>
<dbReference type="InterPro" id="IPR050859">
    <property type="entry name" value="Class-I_PLP-dep_aminotransf"/>
</dbReference>
<evidence type="ECO:0000256" key="4">
    <source>
        <dbReference type="ARBA" id="ARBA00022898"/>
    </source>
</evidence>
<dbReference type="InterPro" id="IPR015424">
    <property type="entry name" value="PyrdxlP-dep_Trfase"/>
</dbReference>
<protein>
    <submittedName>
        <fullName evidence="6">PLP-dependent aminotransferase family protein</fullName>
    </submittedName>
</protein>
<evidence type="ECO:0000259" key="5">
    <source>
        <dbReference type="Pfam" id="PF00155"/>
    </source>
</evidence>
<dbReference type="RefSeq" id="WP_135793461.1">
    <property type="nucleotide sequence ID" value="NZ_BNBQ01000002.1"/>
</dbReference>
<dbReference type="Pfam" id="PF00155">
    <property type="entry name" value="Aminotran_1_2"/>
    <property type="match status" value="1"/>
</dbReference>
<dbReference type="EMBL" id="SRRU01000009">
    <property type="protein sequence ID" value="TGN78771.1"/>
    <property type="molecule type" value="Genomic_DNA"/>
</dbReference>
<feature type="domain" description="Aminotransferase class I/classII large" evidence="5">
    <location>
        <begin position="57"/>
        <end position="427"/>
    </location>
</feature>
<evidence type="ECO:0000256" key="3">
    <source>
        <dbReference type="ARBA" id="ARBA00022679"/>
    </source>
</evidence>
<dbReference type="PANTHER" id="PTHR42790">
    <property type="entry name" value="AMINOTRANSFERASE"/>
    <property type="match status" value="1"/>
</dbReference>
<dbReference type="Proteomes" id="UP000298513">
    <property type="component" value="Unassembled WGS sequence"/>
</dbReference>